<dbReference type="GO" id="GO:0005509">
    <property type="term" value="F:calcium ion binding"/>
    <property type="evidence" value="ECO:0007669"/>
    <property type="project" value="InterPro"/>
</dbReference>
<accession>A0A9P6WGH9</accession>
<dbReference type="PROSITE" id="PS51847">
    <property type="entry name" value="SMP"/>
    <property type="match status" value="1"/>
</dbReference>
<comment type="caution">
    <text evidence="13">The sequence shown here is derived from an EMBL/GenBank/DDBJ whole genome shotgun (WGS) entry which is preliminary data.</text>
</comment>
<keyword evidence="9" id="KW-0472">Membrane</keyword>
<keyword evidence="14" id="KW-1185">Reference proteome</keyword>
<dbReference type="InterPro" id="IPR027536">
    <property type="entry name" value="MDM34"/>
</dbReference>
<keyword evidence="8" id="KW-0496">Mitochondrion</keyword>
<feature type="compositionally biased region" description="Low complexity" evidence="10">
    <location>
        <begin position="1034"/>
        <end position="1057"/>
    </location>
</feature>
<evidence type="ECO:0000313" key="14">
    <source>
        <dbReference type="Proteomes" id="UP000697127"/>
    </source>
</evidence>
<comment type="subcellular location">
    <subcellularLocation>
        <location evidence="1">Membrane</location>
    </subcellularLocation>
</comment>
<dbReference type="PANTHER" id="PTHR28185">
    <property type="entry name" value="MITOCHONDRIAL DISTRIBUTION AND MORPHOLOGY PROTEIN 34"/>
    <property type="match status" value="1"/>
</dbReference>
<feature type="domain" description="EF-hand" evidence="11">
    <location>
        <begin position="404"/>
        <end position="439"/>
    </location>
</feature>
<keyword evidence="2" id="KW-0813">Transport</keyword>
<dbReference type="CDD" id="cd21673">
    <property type="entry name" value="SMP_Mdm34"/>
    <property type="match status" value="1"/>
</dbReference>
<dbReference type="GO" id="GO:0015914">
    <property type="term" value="P:phospholipid transport"/>
    <property type="evidence" value="ECO:0007669"/>
    <property type="project" value="TreeGrafter"/>
</dbReference>
<evidence type="ECO:0000259" key="11">
    <source>
        <dbReference type="PROSITE" id="PS50222"/>
    </source>
</evidence>
<evidence type="ECO:0000256" key="6">
    <source>
        <dbReference type="ARBA" id="ARBA00023055"/>
    </source>
</evidence>
<keyword evidence="5" id="KW-1000">Mitochondrion outer membrane</keyword>
<dbReference type="AlphaFoldDB" id="A0A9P6WGH9"/>
<sequence>EEEEEEEEEKGEIITNEKTPKKGEFSEFFGLNFLNKASAISKHDYDMTLKLRIETFLVISSQIISMKNNFLSRLEKLLLEIVNLMGQFAEYESYDYESIDNNISINNKYNINEFDLKTCDLYEIENKILNNIDNNNNENNLSISLQEAIKNISFVFNFRKSTNEKIYEQFMELKMYQCQLTDMLHNYGLQDFVEPPEKSLNKIYKFLDLLKRSESIVFSNANEFIIKNLNKIEKLFNDNQKSLANSFKLIEADILKTNEINNSDKRIKELNDIKQDIYGLKEFHLRTIIYFNEIEMINTSLGKGFNKQHYKFILNEQRFKLNFYENCIKNSILFLNSMITQTNEAYEVLQIAEIAQDYKIKQLKKEKENDNDKIKDKEIDKDKIQLNTHLLVHKLIQKKFQFKKNIDPIQVLFDKHDTGSKGYLTKSEFKKAFLIAYPNTANLAGIDEVDTVFETSYETIGKIRRGIEYPQFRAVIELGNKGENNIKDIIDFKLNDDNDINDCNDNNHFDNKTIDLTSKLFYNSFIQLSDNKDKLIDTDLDKIYLNPMLRNKLDSIFPDYHYNEWFKHVDQSSIYQDNEDCDDIDFGFGMKSKEIALKNVLYDLEKVDLILSSALEEMSFKLNWNAIEKDSFLSYARELLEEALNSGNRPSILSDDIKIVELNFGTVAPVFQILEIGDLGVDKFRGIFNFKYYGDASITVTTKISASLLKNYNNNIKDEFNFIKPNFIVSDCDFDIPLNLTLSNFKMSSIIIIVFSKTKGLTLVFKNDPLENIDVNSTFDRITPIANFLQKKIESQISDLFKEFLPSLLYKFSLKYTTQSFDQFHKDLLIEEQEEDDNRKKNRILLKDLDPENPFRISPGSLMRSTRLSSMRQTLSLGNGIDKLSCDRFNKDIITKAFMNIMLNSNSGYNSNRIELFEGDFEFGGIHDKLNFIKNFQNKAYNRNVNHKPKRRTVKMNVKSSIKNKEENINKVEESELESQIPPNSIKLDRNIDNSVFSDISSDLETNATSVMMSKMPSMSRNSVSMSRGVSTMSTNNNNTPIVTPNISPPSSSSSSSMTATGMSLGGSVTATLDNNGTPLLRADSNTTSTTNANILRKKSFNGSRRPSSNSRRMLLQNKDAIKIDKQEEMEIHRRMKKLDRLMNKKYEEANFIDSKGMVMNAPPPYSIK</sequence>
<evidence type="ECO:0000256" key="5">
    <source>
        <dbReference type="ARBA" id="ARBA00022787"/>
    </source>
</evidence>
<dbReference type="GO" id="GO:1990456">
    <property type="term" value="P:mitochondrion-endoplasmic reticulum membrane tethering"/>
    <property type="evidence" value="ECO:0007669"/>
    <property type="project" value="TreeGrafter"/>
</dbReference>
<dbReference type="InterPro" id="IPR002048">
    <property type="entry name" value="EF_hand_dom"/>
</dbReference>
<protein>
    <submittedName>
        <fullName evidence="13">ERMES complex subunit</fullName>
    </submittedName>
</protein>
<dbReference type="Proteomes" id="UP000697127">
    <property type="component" value="Unassembled WGS sequence"/>
</dbReference>
<dbReference type="EMBL" id="PUHW01000386">
    <property type="protein sequence ID" value="KAG0686760.1"/>
    <property type="molecule type" value="Genomic_DNA"/>
</dbReference>
<evidence type="ECO:0000256" key="7">
    <source>
        <dbReference type="ARBA" id="ARBA00023121"/>
    </source>
</evidence>
<keyword evidence="3" id="KW-1134">Transmembrane beta strand</keyword>
<evidence type="ECO:0000259" key="12">
    <source>
        <dbReference type="PROSITE" id="PS51847"/>
    </source>
</evidence>
<dbReference type="GO" id="GO:0032865">
    <property type="term" value="C:ERMES complex"/>
    <property type="evidence" value="ECO:0007669"/>
    <property type="project" value="InterPro"/>
</dbReference>
<evidence type="ECO:0000256" key="8">
    <source>
        <dbReference type="ARBA" id="ARBA00023128"/>
    </source>
</evidence>
<evidence type="ECO:0000256" key="10">
    <source>
        <dbReference type="SAM" id="MobiDB-lite"/>
    </source>
</evidence>
<dbReference type="InterPro" id="IPR031468">
    <property type="entry name" value="SMP_LBD"/>
</dbReference>
<keyword evidence="4" id="KW-0812">Transmembrane</keyword>
<feature type="non-terminal residue" evidence="13">
    <location>
        <position position="1"/>
    </location>
</feature>
<evidence type="ECO:0000313" key="13">
    <source>
        <dbReference type="EMBL" id="KAG0686760.1"/>
    </source>
</evidence>
<name>A0A9P6WGH9_9ASCO</name>
<evidence type="ECO:0000256" key="4">
    <source>
        <dbReference type="ARBA" id="ARBA00022692"/>
    </source>
</evidence>
<evidence type="ECO:0000256" key="3">
    <source>
        <dbReference type="ARBA" id="ARBA00022452"/>
    </source>
</evidence>
<dbReference type="PROSITE" id="PS50222">
    <property type="entry name" value="EF_HAND_2"/>
    <property type="match status" value="1"/>
</dbReference>
<dbReference type="HAMAP" id="MF_03105">
    <property type="entry name" value="Mdm34"/>
    <property type="match status" value="1"/>
</dbReference>
<dbReference type="PANTHER" id="PTHR28185:SF1">
    <property type="entry name" value="MITOCHONDRIAL DISTRIBUTION AND MORPHOLOGY PROTEIN 34"/>
    <property type="match status" value="1"/>
</dbReference>
<proteinExistence type="inferred from homology"/>
<keyword evidence="6" id="KW-0445">Lipid transport</keyword>
<evidence type="ECO:0000256" key="9">
    <source>
        <dbReference type="ARBA" id="ARBA00023136"/>
    </source>
</evidence>
<reference evidence="13" key="1">
    <citation type="submission" date="2020-11" db="EMBL/GenBank/DDBJ databases">
        <title>Kefir isolates.</title>
        <authorList>
            <person name="Marcisauskas S."/>
            <person name="Kim Y."/>
            <person name="Blasche S."/>
        </authorList>
    </citation>
    <scope>NUCLEOTIDE SEQUENCE</scope>
    <source>
        <strain evidence="13">Olga-1</strain>
    </source>
</reference>
<feature type="compositionally biased region" description="Polar residues" evidence="10">
    <location>
        <begin position="1017"/>
        <end position="1033"/>
    </location>
</feature>
<gene>
    <name evidence="13" type="primary">MDM34</name>
    <name evidence="13" type="ORF">C6P40_003417</name>
</gene>
<dbReference type="Pfam" id="PF26545">
    <property type="entry name" value="Mdm34_N"/>
    <property type="match status" value="1"/>
</dbReference>
<dbReference type="GO" id="GO:0008289">
    <property type="term" value="F:lipid binding"/>
    <property type="evidence" value="ECO:0007669"/>
    <property type="project" value="UniProtKB-KW"/>
</dbReference>
<dbReference type="GO" id="GO:0007005">
    <property type="term" value="P:mitochondrion organization"/>
    <property type="evidence" value="ECO:0007669"/>
    <property type="project" value="InterPro"/>
</dbReference>
<feature type="domain" description="SMP-LTD" evidence="12">
    <location>
        <begin position="618"/>
        <end position="814"/>
    </location>
</feature>
<evidence type="ECO:0000256" key="2">
    <source>
        <dbReference type="ARBA" id="ARBA00022448"/>
    </source>
</evidence>
<evidence type="ECO:0000256" key="1">
    <source>
        <dbReference type="ARBA" id="ARBA00004370"/>
    </source>
</evidence>
<dbReference type="InterPro" id="IPR058825">
    <property type="entry name" value="MDM34_N"/>
</dbReference>
<organism evidence="13 14">
    <name type="scientific">Pichia californica</name>
    <dbReference type="NCBI Taxonomy" id="460514"/>
    <lineage>
        <taxon>Eukaryota</taxon>
        <taxon>Fungi</taxon>
        <taxon>Dikarya</taxon>
        <taxon>Ascomycota</taxon>
        <taxon>Saccharomycotina</taxon>
        <taxon>Pichiomycetes</taxon>
        <taxon>Pichiales</taxon>
        <taxon>Pichiaceae</taxon>
        <taxon>Pichia</taxon>
    </lineage>
</organism>
<feature type="region of interest" description="Disordered" evidence="10">
    <location>
        <begin position="1017"/>
        <end position="1062"/>
    </location>
</feature>
<keyword evidence="7" id="KW-0446">Lipid-binding</keyword>